<comment type="caution">
    <text evidence="1">The sequence shown here is derived from an EMBL/GenBank/DDBJ whole genome shotgun (WGS) entry which is preliminary data.</text>
</comment>
<reference evidence="1" key="1">
    <citation type="submission" date="2019-08" db="EMBL/GenBank/DDBJ databases">
        <authorList>
            <person name="Kucharzyk K."/>
            <person name="Murdoch R.W."/>
            <person name="Higgins S."/>
            <person name="Loffler F."/>
        </authorList>
    </citation>
    <scope>NUCLEOTIDE SEQUENCE</scope>
</reference>
<protein>
    <submittedName>
        <fullName evidence="1">Uncharacterized protein</fullName>
    </submittedName>
</protein>
<dbReference type="EMBL" id="VSSQ01024606">
    <property type="protein sequence ID" value="MPM72216.1"/>
    <property type="molecule type" value="Genomic_DNA"/>
</dbReference>
<dbReference type="AlphaFoldDB" id="A0A645C323"/>
<organism evidence="1">
    <name type="scientific">bioreactor metagenome</name>
    <dbReference type="NCBI Taxonomy" id="1076179"/>
    <lineage>
        <taxon>unclassified sequences</taxon>
        <taxon>metagenomes</taxon>
        <taxon>ecological metagenomes</taxon>
    </lineage>
</organism>
<name>A0A645C323_9ZZZZ</name>
<evidence type="ECO:0000313" key="1">
    <source>
        <dbReference type="EMBL" id="MPM72216.1"/>
    </source>
</evidence>
<gene>
    <name evidence="1" type="ORF">SDC9_119189</name>
</gene>
<accession>A0A645C323</accession>
<sequence length="98" mass="10849">MLHQIFQVLGRHTLPAHNVGGNLHASVHDPKRFALSIGGVVGVLQLPREIRIVCHLLLLKGSLLFLLLILPVTQRFHPVQRRSGQLQTVAACRSGLRL</sequence>
<proteinExistence type="predicted"/>